<dbReference type="PANTHER" id="PTHR43300">
    <property type="entry name" value="ACETYLTRANSFERASE"/>
    <property type="match status" value="1"/>
</dbReference>
<dbReference type="InterPro" id="IPR011004">
    <property type="entry name" value="Trimer_LpxA-like_sf"/>
</dbReference>
<dbReference type="PANTHER" id="PTHR43300:SF7">
    <property type="entry name" value="UDP-N-ACETYLBACILLOSAMINE N-ACETYLTRANSFERASE"/>
    <property type="match status" value="1"/>
</dbReference>
<dbReference type="AlphaFoldDB" id="A0A1S2LW38"/>
<dbReference type="RefSeq" id="WP_071308747.1">
    <property type="nucleotide sequence ID" value="NZ_MLQR01000004.1"/>
</dbReference>
<evidence type="ECO:0000256" key="2">
    <source>
        <dbReference type="PIRSR" id="PIRSR620019-2"/>
    </source>
</evidence>
<dbReference type="NCBIfam" id="TIGR03570">
    <property type="entry name" value="NeuD_NnaD"/>
    <property type="match status" value="1"/>
</dbReference>
<accession>A0A1S2LW38</accession>
<feature type="binding site" evidence="2">
    <location>
        <position position="64"/>
    </location>
    <ligand>
        <name>substrate</name>
    </ligand>
</feature>
<feature type="site" description="Increases basicity of active site His" evidence="1">
    <location>
        <position position="134"/>
    </location>
</feature>
<dbReference type="InterPro" id="IPR050179">
    <property type="entry name" value="Trans_hexapeptide_repeat"/>
</dbReference>
<evidence type="ECO:0000313" key="5">
    <source>
        <dbReference type="Proteomes" id="UP000179524"/>
    </source>
</evidence>
<dbReference type="InterPro" id="IPR041561">
    <property type="entry name" value="PglD_N"/>
</dbReference>
<dbReference type="SUPFAM" id="SSF51161">
    <property type="entry name" value="Trimeric LpxA-like enzymes"/>
    <property type="match status" value="1"/>
</dbReference>
<dbReference type="Pfam" id="PF17836">
    <property type="entry name" value="PglD_N"/>
    <property type="match status" value="1"/>
</dbReference>
<dbReference type="Proteomes" id="UP000179524">
    <property type="component" value="Unassembled WGS sequence"/>
</dbReference>
<evidence type="ECO:0000259" key="3">
    <source>
        <dbReference type="Pfam" id="PF17836"/>
    </source>
</evidence>
<protein>
    <recommendedName>
        <fullName evidence="3">PglD N-terminal domain-containing protein</fullName>
    </recommendedName>
</protein>
<organism evidence="4 5">
    <name type="scientific">Anaerobacillus alkalilacustris</name>
    <dbReference type="NCBI Taxonomy" id="393763"/>
    <lineage>
        <taxon>Bacteria</taxon>
        <taxon>Bacillati</taxon>
        <taxon>Bacillota</taxon>
        <taxon>Bacilli</taxon>
        <taxon>Bacillales</taxon>
        <taxon>Bacillaceae</taxon>
        <taxon>Anaerobacillus</taxon>
    </lineage>
</organism>
<dbReference type="EMBL" id="MLQR01000004">
    <property type="protein sequence ID" value="OIJ16762.1"/>
    <property type="molecule type" value="Genomic_DNA"/>
</dbReference>
<gene>
    <name evidence="4" type="ORF">BKP37_05930</name>
</gene>
<reference evidence="4 5" key="1">
    <citation type="submission" date="2016-10" db="EMBL/GenBank/DDBJ databases">
        <title>Draft genome sequences of four alkaliphilic bacteria belonging to the Anaerobacillus genus.</title>
        <authorList>
            <person name="Bassil N.M."/>
            <person name="Lloyd J.R."/>
        </authorList>
    </citation>
    <scope>NUCLEOTIDE SEQUENCE [LARGE SCALE GENOMIC DNA]</scope>
    <source>
        <strain evidence="4 5">DSM 18345</strain>
    </source>
</reference>
<keyword evidence="5" id="KW-1185">Reference proteome</keyword>
<feature type="active site" description="Proton acceptor" evidence="1">
    <location>
        <position position="133"/>
    </location>
</feature>
<comment type="caution">
    <text evidence="4">The sequence shown here is derived from an EMBL/GenBank/DDBJ whole genome shotgun (WGS) entry which is preliminary data.</text>
</comment>
<dbReference type="Gene3D" id="2.160.10.10">
    <property type="entry name" value="Hexapeptide repeat proteins"/>
    <property type="match status" value="1"/>
</dbReference>
<evidence type="ECO:0000313" key="4">
    <source>
        <dbReference type="EMBL" id="OIJ16762.1"/>
    </source>
</evidence>
<feature type="domain" description="PglD N-terminal" evidence="3">
    <location>
        <begin position="2"/>
        <end position="75"/>
    </location>
</feature>
<name>A0A1S2LW38_9BACI</name>
<dbReference type="InterPro" id="IPR020019">
    <property type="entry name" value="AcTrfase_PglD-like"/>
</dbReference>
<dbReference type="Gene3D" id="3.40.50.20">
    <property type="match status" value="1"/>
</dbReference>
<proteinExistence type="predicted"/>
<dbReference type="CDD" id="cd03360">
    <property type="entry name" value="LbH_AT_putative"/>
    <property type="match status" value="1"/>
</dbReference>
<sequence>MKLAIFGASGFAREVRDIAFILGYKEIIFIDKANGESHNVLKIVSEEDVYKLAKEKYRFTIGIGNPKIRMEISERFSDLEYVNLIHPAATFGFDQLAKIKNTVGNIICAGTRVTNNVKLGNFGIYYLNCTVAHDCIIEDYVTIASGANISGNVKLSKGSYIGTNACILQGNSITEKMVIGKNSIVGAGSVVTKKVPDNKIVKGIPAK</sequence>
<evidence type="ECO:0000256" key="1">
    <source>
        <dbReference type="PIRSR" id="PIRSR620019-1"/>
    </source>
</evidence>
<dbReference type="OrthoDB" id="9794407at2"/>